<reference evidence="7 8" key="1">
    <citation type="submission" date="2016-11" db="EMBL/GenBank/DDBJ databases">
        <authorList>
            <person name="Jaros S."/>
            <person name="Januszkiewicz K."/>
            <person name="Wedrychowicz H."/>
        </authorList>
    </citation>
    <scope>NUCLEOTIDE SEQUENCE [LARGE SCALE GENOMIC DNA]</scope>
    <source>
        <strain evidence="7 8">DSM 21120</strain>
    </source>
</reference>
<evidence type="ECO:0000256" key="3">
    <source>
        <dbReference type="ARBA" id="ARBA00023125"/>
    </source>
</evidence>
<dbReference type="Gene3D" id="3.40.50.2300">
    <property type="match status" value="2"/>
</dbReference>
<dbReference type="SUPFAM" id="SSF47413">
    <property type="entry name" value="lambda repressor-like DNA-binding domains"/>
    <property type="match status" value="1"/>
</dbReference>
<evidence type="ECO:0000256" key="2">
    <source>
        <dbReference type="ARBA" id="ARBA00023015"/>
    </source>
</evidence>
<dbReference type="PROSITE" id="PS00356">
    <property type="entry name" value="HTH_LACI_1"/>
    <property type="match status" value="1"/>
</dbReference>
<name>A0A1M5TS39_9FIRM</name>
<dbReference type="InterPro" id="IPR000843">
    <property type="entry name" value="HTH_LacI"/>
</dbReference>
<dbReference type="AlphaFoldDB" id="A0A1M5TS39"/>
<dbReference type="InterPro" id="IPR028082">
    <property type="entry name" value="Peripla_BP_I"/>
</dbReference>
<dbReference type="InterPro" id="IPR001387">
    <property type="entry name" value="Cro/C1-type_HTH"/>
</dbReference>
<dbReference type="GO" id="GO:0003700">
    <property type="term" value="F:DNA-binding transcription factor activity"/>
    <property type="evidence" value="ECO:0007669"/>
    <property type="project" value="TreeGrafter"/>
</dbReference>
<dbReference type="CDD" id="cd01392">
    <property type="entry name" value="HTH_LacI"/>
    <property type="match status" value="1"/>
</dbReference>
<dbReference type="EMBL" id="FQXI01000012">
    <property type="protein sequence ID" value="SHH53592.1"/>
    <property type="molecule type" value="Genomic_DNA"/>
</dbReference>
<dbReference type="InterPro" id="IPR010982">
    <property type="entry name" value="Lambda_DNA-bd_dom_sf"/>
</dbReference>
<sequence length="333" mass="37169">MSKKLSIKELAKLAGVSTATVSRILNEKGGYSSETEEKVLRIVKETGFSINVAAKALRTNISKSIGVVVPDITNEFFSRIVRQISLYFLAYNYSVFVCDSNESLEIEKKYISELQSRNIDGIIYVQGQNNNGLEDMDLKIPVVYIDRSPVNADVVIESDNFLGGVIVADELLRLGCKNLIAIRDIHNLSSINDRIEGFISRLREENVESKIFYIDNPTVEDGKIKMQEIIDSGYKFDGVFASNDIVSIGVYNTLKNNGIAVPKDVKLIGFDGNELIKSCFDFLLTIDQDVEKMAVEGCKILYEMMTEDISIKTRIKIPVSLNRGRGESNGTFN</sequence>
<keyword evidence="1" id="KW-0678">Repressor</keyword>
<dbReference type="PRINTS" id="PR00036">
    <property type="entry name" value="HTHLACI"/>
</dbReference>
<accession>A0A1M5TS39</accession>
<feature type="domain" description="HTH lacI-type" evidence="5">
    <location>
        <begin position="5"/>
        <end position="59"/>
    </location>
</feature>
<evidence type="ECO:0000259" key="5">
    <source>
        <dbReference type="PROSITE" id="PS50932"/>
    </source>
</evidence>
<dbReference type="PANTHER" id="PTHR30146">
    <property type="entry name" value="LACI-RELATED TRANSCRIPTIONAL REPRESSOR"/>
    <property type="match status" value="1"/>
</dbReference>
<keyword evidence="2" id="KW-0805">Transcription regulation</keyword>
<dbReference type="OrthoDB" id="369222at2"/>
<dbReference type="PANTHER" id="PTHR30146:SF95">
    <property type="entry name" value="RIBOSE OPERON REPRESSOR"/>
    <property type="match status" value="1"/>
</dbReference>
<feature type="domain" description="HTH cro/C1-type" evidence="6">
    <location>
        <begin position="2"/>
        <end position="42"/>
    </location>
</feature>
<dbReference type="CDD" id="cd06291">
    <property type="entry name" value="PBP1_Qymf-like"/>
    <property type="match status" value="1"/>
</dbReference>
<dbReference type="RefSeq" id="WP_073185138.1">
    <property type="nucleotide sequence ID" value="NZ_FQXI01000012.1"/>
</dbReference>
<dbReference type="SMART" id="SM00354">
    <property type="entry name" value="HTH_LACI"/>
    <property type="match status" value="1"/>
</dbReference>
<gene>
    <name evidence="7" type="ORF">SAMN02745245_01547</name>
</gene>
<dbReference type="Proteomes" id="UP000184032">
    <property type="component" value="Unassembled WGS sequence"/>
</dbReference>
<evidence type="ECO:0000313" key="7">
    <source>
        <dbReference type="EMBL" id="SHH53592.1"/>
    </source>
</evidence>
<keyword evidence="3" id="KW-0238">DNA-binding</keyword>
<keyword evidence="8" id="KW-1185">Reference proteome</keyword>
<dbReference type="GO" id="GO:0000976">
    <property type="term" value="F:transcription cis-regulatory region binding"/>
    <property type="evidence" value="ECO:0007669"/>
    <property type="project" value="TreeGrafter"/>
</dbReference>
<evidence type="ECO:0000256" key="1">
    <source>
        <dbReference type="ARBA" id="ARBA00022491"/>
    </source>
</evidence>
<dbReference type="SUPFAM" id="SSF53822">
    <property type="entry name" value="Periplasmic binding protein-like I"/>
    <property type="match status" value="1"/>
</dbReference>
<proteinExistence type="predicted"/>
<dbReference type="PROSITE" id="PS50943">
    <property type="entry name" value="HTH_CROC1"/>
    <property type="match status" value="1"/>
</dbReference>
<dbReference type="Gene3D" id="1.10.260.40">
    <property type="entry name" value="lambda repressor-like DNA-binding domains"/>
    <property type="match status" value="1"/>
</dbReference>
<organism evidence="7 8">
    <name type="scientific">Anaerosphaera aminiphila DSM 21120</name>
    <dbReference type="NCBI Taxonomy" id="1120995"/>
    <lineage>
        <taxon>Bacteria</taxon>
        <taxon>Bacillati</taxon>
        <taxon>Bacillota</taxon>
        <taxon>Tissierellia</taxon>
        <taxon>Tissierellales</taxon>
        <taxon>Peptoniphilaceae</taxon>
        <taxon>Anaerosphaera</taxon>
    </lineage>
</organism>
<dbReference type="Pfam" id="PF13377">
    <property type="entry name" value="Peripla_BP_3"/>
    <property type="match status" value="1"/>
</dbReference>
<keyword evidence="4" id="KW-0804">Transcription</keyword>
<evidence type="ECO:0000313" key="8">
    <source>
        <dbReference type="Proteomes" id="UP000184032"/>
    </source>
</evidence>
<protein>
    <submittedName>
        <fullName evidence="7">Transcriptional regulator, LacI family</fullName>
    </submittedName>
</protein>
<dbReference type="STRING" id="1120995.SAMN02745245_01547"/>
<dbReference type="InterPro" id="IPR046335">
    <property type="entry name" value="LacI/GalR-like_sensor"/>
</dbReference>
<dbReference type="PROSITE" id="PS50932">
    <property type="entry name" value="HTH_LACI_2"/>
    <property type="match status" value="1"/>
</dbReference>
<evidence type="ECO:0000259" key="6">
    <source>
        <dbReference type="PROSITE" id="PS50943"/>
    </source>
</evidence>
<evidence type="ECO:0000256" key="4">
    <source>
        <dbReference type="ARBA" id="ARBA00023163"/>
    </source>
</evidence>
<dbReference type="Pfam" id="PF00356">
    <property type="entry name" value="LacI"/>
    <property type="match status" value="1"/>
</dbReference>